<gene>
    <name evidence="2" type="ORF">CUN60_07940</name>
</gene>
<dbReference type="EMBL" id="CP024847">
    <property type="protein sequence ID" value="AUR52228.1"/>
    <property type="molecule type" value="Genomic_DNA"/>
</dbReference>
<protein>
    <submittedName>
        <fullName evidence="2">Uncharacterized protein</fullName>
    </submittedName>
</protein>
<evidence type="ECO:0000313" key="3">
    <source>
        <dbReference type="Proteomes" id="UP000236655"/>
    </source>
</evidence>
<dbReference type="OrthoDB" id="7061668at2"/>
<dbReference type="InterPro" id="IPR037176">
    <property type="entry name" value="Osmotin/thaumatin-like_sf"/>
</dbReference>
<keyword evidence="1" id="KW-0732">Signal</keyword>
<dbReference type="Proteomes" id="UP000236655">
    <property type="component" value="Chromosome"/>
</dbReference>
<evidence type="ECO:0000256" key="1">
    <source>
        <dbReference type="SAM" id="SignalP"/>
    </source>
</evidence>
<dbReference type="AlphaFoldDB" id="A0A2I7N702"/>
<name>A0A2I7N702_9NEIS</name>
<dbReference type="PROSITE" id="PS51257">
    <property type="entry name" value="PROKAR_LIPOPROTEIN"/>
    <property type="match status" value="1"/>
</dbReference>
<keyword evidence="3" id="KW-1185">Reference proteome</keyword>
<proteinExistence type="predicted"/>
<accession>A0A2I7N702</accession>
<sequence>MYIKNKIKPAVRYLLCISATAILLSSCSSGTSSSSTPPASGQLTFTPSGTIQVTNGSLRHVLFSLQDSTGVSNQTVNFTSSNPAIATVTPASCTVSSGTEEQSSCVLKIQGLQNGSVSISAASNGYPTTTISGQVGESVVYGRIHIFGQGESTSYTALYPSLESAPHKITFTAVLESSSGVSASEPLYVNLAESPTSCSGSNCTLGFVAGVDIQQCALSTEQPTCNIQATLYSNTNVSTSLKPVGSLNTSYSAIPVNVIGTTNPESGAITLSTQHNSTGNNTIFSGLNAPIFVNWKGFNGVAESLTLTITSNNSNLQFYQYNPGAATTTSQTTTCVISNTIPNCGLNVIASQNGSYQVQISSITVNAGSTTNSIPNLKNSPLTLNVVSPSTTGRTITFTNNSKDKVQLGFTSGSAMSFINPLQSTSGGSFDERSAPGAGSMCGPSNPQAACPIGTTCAQGGANPSKSSTYFCFWSPLSVATGSKQLESGASATVFISNSNGVTTGTQQIQWSGNYHADKCPAGVCPPSESGVGTGPTYPAVTLAEVTYQYSSVDYYDVSIINGVNYALTFGPTTTPVSSTDAYSCGQAGSFTAQNGGWSYTNQNSAGLPASNWVLTPTESSIVGSISQSDTPASYFAVVESAGINYGTCNTNGTGCNAGATCGWEYSQVATGTYAFESSQRICGKFVSWATANQIFGWNESITNLSPFNLFTSYAVSPAYQGVSSILVGNYQLCNNNTYSAYGESPTYSNGNAVTSVMACGGVNWNNVNNQSYGITRPSGPAVTVNSEWMSQVLPTIIWLKQACPTCYTFPYDDFASTFTCSNATGGSQNSTNYTITINNLGSGTPEPALH</sequence>
<dbReference type="KEGG" id="nba:CUN60_07940"/>
<feature type="signal peptide" evidence="1">
    <location>
        <begin position="1"/>
        <end position="21"/>
    </location>
</feature>
<feature type="chain" id="PRO_5014473188" evidence="1">
    <location>
        <begin position="22"/>
        <end position="851"/>
    </location>
</feature>
<dbReference type="Gene3D" id="2.60.110.10">
    <property type="entry name" value="Thaumatin"/>
    <property type="match status" value="1"/>
</dbReference>
<reference evidence="3" key="1">
    <citation type="submission" date="2017-11" db="EMBL/GenBank/DDBJ databases">
        <authorList>
            <person name="Chan K.G."/>
            <person name="Lee L.S."/>
        </authorList>
    </citation>
    <scope>NUCLEOTIDE SEQUENCE [LARGE SCALE GENOMIC DNA]</scope>
    <source>
        <strain evidence="3">DSM 100970</strain>
    </source>
</reference>
<organism evidence="2 3">
    <name type="scientific">Aquella oligotrophica</name>
    <dbReference type="NCBI Taxonomy" id="2067065"/>
    <lineage>
        <taxon>Bacteria</taxon>
        <taxon>Pseudomonadati</taxon>
        <taxon>Pseudomonadota</taxon>
        <taxon>Betaproteobacteria</taxon>
        <taxon>Neisseriales</taxon>
        <taxon>Neisseriaceae</taxon>
        <taxon>Aquella</taxon>
    </lineage>
</organism>
<evidence type="ECO:0000313" key="2">
    <source>
        <dbReference type="EMBL" id="AUR52228.1"/>
    </source>
</evidence>
<dbReference type="RefSeq" id="WP_102951524.1">
    <property type="nucleotide sequence ID" value="NZ_CP024847.1"/>
</dbReference>
<dbReference type="SUPFAM" id="SSF49870">
    <property type="entry name" value="Osmotin, thaumatin-like protein"/>
    <property type="match status" value="1"/>
</dbReference>